<evidence type="ECO:0000313" key="2">
    <source>
        <dbReference type="Proteomes" id="UP000199531"/>
    </source>
</evidence>
<accession>A0A1H8DQD0</accession>
<keyword evidence="2" id="KW-1185">Reference proteome</keyword>
<gene>
    <name evidence="1" type="ORF">SAMN02745977_00397</name>
</gene>
<dbReference type="EMBL" id="FOCW01000001">
    <property type="protein sequence ID" value="SEN09034.1"/>
    <property type="molecule type" value="Genomic_DNA"/>
</dbReference>
<dbReference type="RefSeq" id="WP_268751058.1">
    <property type="nucleotide sequence ID" value="NZ_FOCW01000001.1"/>
</dbReference>
<dbReference type="STRING" id="1121117.SAMN02745977_00397"/>
<name>A0A1H8DQD0_9BURK</name>
<sequence length="44" mass="4902">MLAFSIPFRHHDAASMSAVAPQATWQQDWMQRLAAMGEAYGAHL</sequence>
<organism evidence="1 2">
    <name type="scientific">Brachymonas denitrificans DSM 15123</name>
    <dbReference type="NCBI Taxonomy" id="1121117"/>
    <lineage>
        <taxon>Bacteria</taxon>
        <taxon>Pseudomonadati</taxon>
        <taxon>Pseudomonadota</taxon>
        <taxon>Betaproteobacteria</taxon>
        <taxon>Burkholderiales</taxon>
        <taxon>Comamonadaceae</taxon>
        <taxon>Brachymonas</taxon>
    </lineage>
</organism>
<dbReference type="AlphaFoldDB" id="A0A1H8DQD0"/>
<evidence type="ECO:0000313" key="1">
    <source>
        <dbReference type="EMBL" id="SEN09034.1"/>
    </source>
</evidence>
<dbReference type="Proteomes" id="UP000199531">
    <property type="component" value="Unassembled WGS sequence"/>
</dbReference>
<reference evidence="1 2" key="1">
    <citation type="submission" date="2016-10" db="EMBL/GenBank/DDBJ databases">
        <authorList>
            <person name="de Groot N.N."/>
        </authorList>
    </citation>
    <scope>NUCLEOTIDE SEQUENCE [LARGE SCALE GENOMIC DNA]</scope>
    <source>
        <strain evidence="1 2">DSM 15123</strain>
    </source>
</reference>
<protein>
    <submittedName>
        <fullName evidence="1">Uncharacterized protein</fullName>
    </submittedName>
</protein>
<proteinExistence type="predicted"/>